<name>H2XVB1_CIOIN</name>
<comment type="similarity">
    <text evidence="1">Belongs to the gonadal family.</text>
</comment>
<dbReference type="AlphaFoldDB" id="H2XVB1"/>
<dbReference type="InterPro" id="IPR010849">
    <property type="entry name" value="Gonadal"/>
</dbReference>
<evidence type="ECO:0000256" key="1">
    <source>
        <dbReference type="ARBA" id="ARBA00005939"/>
    </source>
</evidence>
<dbReference type="PANTHER" id="PTHR13054">
    <property type="entry name" value="DIGEORGE SYNDROME CRITICAL REGION 6 DGCR6 FAMILY MEMBER"/>
    <property type="match status" value="1"/>
</dbReference>
<organism evidence="2 3">
    <name type="scientific">Ciona intestinalis</name>
    <name type="common">Transparent sea squirt</name>
    <name type="synonym">Ascidia intestinalis</name>
    <dbReference type="NCBI Taxonomy" id="7719"/>
    <lineage>
        <taxon>Eukaryota</taxon>
        <taxon>Metazoa</taxon>
        <taxon>Chordata</taxon>
        <taxon>Tunicata</taxon>
        <taxon>Ascidiacea</taxon>
        <taxon>Phlebobranchia</taxon>
        <taxon>Cionidae</taxon>
        <taxon>Ciona</taxon>
    </lineage>
</organism>
<proteinExistence type="inferred from homology"/>
<reference evidence="2" key="2">
    <citation type="journal article" date="2008" name="Genome Biol.">
        <title>Improved genome assembly and evidence-based global gene model set for the chordate Ciona intestinalis: new insight into intron and operon populations.</title>
        <authorList>
            <person name="Satou Y."/>
            <person name="Mineta K."/>
            <person name="Ogasawara M."/>
            <person name="Sasakura Y."/>
            <person name="Shoguchi E."/>
            <person name="Ueno K."/>
            <person name="Yamada L."/>
            <person name="Matsumoto J."/>
            <person name="Wasserscheid J."/>
            <person name="Dewar K."/>
            <person name="Wiley G.B."/>
            <person name="Macmil S.L."/>
            <person name="Roe B.A."/>
            <person name="Zeller R.W."/>
            <person name="Hastings K.E."/>
            <person name="Lemaire P."/>
            <person name="Lindquist E."/>
            <person name="Endo T."/>
            <person name="Hotta K."/>
            <person name="Inaba K."/>
        </authorList>
    </citation>
    <scope>NUCLEOTIDE SEQUENCE [LARGE SCALE GENOMIC DNA]</scope>
    <source>
        <strain evidence="2">wild type</strain>
    </source>
</reference>
<reference evidence="2" key="3">
    <citation type="submission" date="2025-08" db="UniProtKB">
        <authorList>
            <consortium name="Ensembl"/>
        </authorList>
    </citation>
    <scope>IDENTIFICATION</scope>
</reference>
<dbReference type="Pfam" id="PF07324">
    <property type="entry name" value="DGCR6"/>
    <property type="match status" value="1"/>
</dbReference>
<reference evidence="2" key="4">
    <citation type="submission" date="2025-09" db="UniProtKB">
        <authorList>
            <consortium name="Ensembl"/>
        </authorList>
    </citation>
    <scope>IDENTIFICATION</scope>
</reference>
<accession>A0A1W2W3A0</accession>
<dbReference type="PANTHER" id="PTHR13054:SF2">
    <property type="entry name" value="PROTEIN DGCR6"/>
    <property type="match status" value="1"/>
</dbReference>
<sequence>MDCDQPVEYVPYSFTTASDGPCCSSSLSDSQTRQYQLLDKLQNLVQKLPGDQQQRLPHNLLSDIASSLLDAAIFTIVADLEEIQHLTEKNCTHSDRSL</sequence>
<dbReference type="Proteomes" id="UP000008144">
    <property type="component" value="Chromosome 12"/>
</dbReference>
<keyword evidence="3" id="KW-1185">Reference proteome</keyword>
<evidence type="ECO:0000313" key="3">
    <source>
        <dbReference type="Proteomes" id="UP000008144"/>
    </source>
</evidence>
<dbReference type="EMBL" id="EAAA01000908">
    <property type="status" value="NOT_ANNOTATED_CDS"/>
    <property type="molecule type" value="Genomic_DNA"/>
</dbReference>
<dbReference type="InParanoid" id="H2XVB1"/>
<dbReference type="GeneTree" id="ENSGT00390000017663"/>
<dbReference type="HOGENOM" id="CLU_2333011_0_0_1"/>
<protein>
    <submittedName>
        <fullName evidence="2">Uncharacterized protein</fullName>
    </submittedName>
</protein>
<dbReference type="Ensembl" id="ENSCINT00000035236.1">
    <property type="protein sequence ID" value="ENSCINP00000033595.1"/>
    <property type="gene ID" value="ENSCING00000020260.1"/>
</dbReference>
<reference evidence="3" key="1">
    <citation type="journal article" date="2002" name="Science">
        <title>The draft genome of Ciona intestinalis: insights into chordate and vertebrate origins.</title>
        <authorList>
            <person name="Dehal P."/>
            <person name="Satou Y."/>
            <person name="Campbell R.K."/>
            <person name="Chapman J."/>
            <person name="Degnan B."/>
            <person name="De Tomaso A."/>
            <person name="Davidson B."/>
            <person name="Di Gregorio A."/>
            <person name="Gelpke M."/>
            <person name="Goodstein D.M."/>
            <person name="Harafuji N."/>
            <person name="Hastings K.E."/>
            <person name="Ho I."/>
            <person name="Hotta K."/>
            <person name="Huang W."/>
            <person name="Kawashima T."/>
            <person name="Lemaire P."/>
            <person name="Martinez D."/>
            <person name="Meinertzhagen I.A."/>
            <person name="Necula S."/>
            <person name="Nonaka M."/>
            <person name="Putnam N."/>
            <person name="Rash S."/>
            <person name="Saiga H."/>
            <person name="Satake M."/>
            <person name="Terry A."/>
            <person name="Yamada L."/>
            <person name="Wang H.G."/>
            <person name="Awazu S."/>
            <person name="Azumi K."/>
            <person name="Boore J."/>
            <person name="Branno M."/>
            <person name="Chin-Bow S."/>
            <person name="DeSantis R."/>
            <person name="Doyle S."/>
            <person name="Francino P."/>
            <person name="Keys D.N."/>
            <person name="Haga S."/>
            <person name="Hayashi H."/>
            <person name="Hino K."/>
            <person name="Imai K.S."/>
            <person name="Inaba K."/>
            <person name="Kano S."/>
            <person name="Kobayashi K."/>
            <person name="Kobayashi M."/>
            <person name="Lee B.I."/>
            <person name="Makabe K.W."/>
            <person name="Manohar C."/>
            <person name="Matassi G."/>
            <person name="Medina M."/>
            <person name="Mochizuki Y."/>
            <person name="Mount S."/>
            <person name="Morishita T."/>
            <person name="Miura S."/>
            <person name="Nakayama A."/>
            <person name="Nishizaka S."/>
            <person name="Nomoto H."/>
            <person name="Ohta F."/>
            <person name="Oishi K."/>
            <person name="Rigoutsos I."/>
            <person name="Sano M."/>
            <person name="Sasaki A."/>
            <person name="Sasakura Y."/>
            <person name="Shoguchi E."/>
            <person name="Shin-i T."/>
            <person name="Spagnuolo A."/>
            <person name="Stainier D."/>
            <person name="Suzuki M.M."/>
            <person name="Tassy O."/>
            <person name="Takatori N."/>
            <person name="Tokuoka M."/>
            <person name="Yagi K."/>
            <person name="Yoshizaki F."/>
            <person name="Wada S."/>
            <person name="Zhang C."/>
            <person name="Hyatt P.D."/>
            <person name="Larimer F."/>
            <person name="Detter C."/>
            <person name="Doggett N."/>
            <person name="Glavina T."/>
            <person name="Hawkins T."/>
            <person name="Richardson P."/>
            <person name="Lucas S."/>
            <person name="Kohara Y."/>
            <person name="Levine M."/>
            <person name="Satoh N."/>
            <person name="Rokhsar D.S."/>
        </authorList>
    </citation>
    <scope>NUCLEOTIDE SEQUENCE [LARGE SCALE GENOMIC DNA]</scope>
</reference>
<evidence type="ECO:0000313" key="2">
    <source>
        <dbReference type="Ensembl" id="ENSCINP00000033595.1"/>
    </source>
</evidence>
<accession>H2XVB1</accession>